<dbReference type="Proteomes" id="UP000193420">
    <property type="component" value="Unassembled WGS sequence"/>
</dbReference>
<evidence type="ECO:0000259" key="3">
    <source>
        <dbReference type="Pfam" id="PF00930"/>
    </source>
</evidence>
<reference evidence="5" key="1">
    <citation type="submission" date="2017-04" db="EMBL/GenBank/DDBJ databases">
        <authorList>
            <person name="Varghese N."/>
            <person name="Submissions S."/>
        </authorList>
    </citation>
    <scope>NUCLEOTIDE SEQUENCE [LARGE SCALE GENOMIC DNA]</scope>
    <source>
        <strain evidence="5">DSM 19835</strain>
    </source>
</reference>
<evidence type="ECO:0000259" key="2">
    <source>
        <dbReference type="Pfam" id="PF00326"/>
    </source>
</evidence>
<feature type="chain" id="PRO_5012372127" evidence="1">
    <location>
        <begin position="22"/>
        <end position="745"/>
    </location>
</feature>
<protein>
    <submittedName>
        <fullName evidence="4">Dipeptidyl-peptidase-4</fullName>
    </submittedName>
</protein>
<keyword evidence="5" id="KW-1185">Reference proteome</keyword>
<evidence type="ECO:0000256" key="1">
    <source>
        <dbReference type="SAM" id="SignalP"/>
    </source>
</evidence>
<keyword evidence="1" id="KW-0732">Signal</keyword>
<dbReference type="GO" id="GO:0006508">
    <property type="term" value="P:proteolysis"/>
    <property type="evidence" value="ECO:0007669"/>
    <property type="project" value="InterPro"/>
</dbReference>
<evidence type="ECO:0000313" key="4">
    <source>
        <dbReference type="EMBL" id="SMG21152.1"/>
    </source>
</evidence>
<dbReference type="EMBL" id="FXAO01000002">
    <property type="protein sequence ID" value="SMG21152.1"/>
    <property type="molecule type" value="Genomic_DNA"/>
</dbReference>
<dbReference type="InterPro" id="IPR050278">
    <property type="entry name" value="Serine_Prot_S9B/DPPIV"/>
</dbReference>
<dbReference type="PANTHER" id="PTHR11731">
    <property type="entry name" value="PROTEASE FAMILY S9B,C DIPEPTIDYL-PEPTIDASE IV-RELATED"/>
    <property type="match status" value="1"/>
</dbReference>
<dbReference type="SUPFAM" id="SSF82171">
    <property type="entry name" value="DPP6 N-terminal domain-like"/>
    <property type="match status" value="1"/>
</dbReference>
<dbReference type="OrthoDB" id="9812921at2"/>
<dbReference type="STRING" id="188872.SAMN03080602_01378"/>
<sequence>MKKGILGSILCFLFFIGNGLAQTGSTLQLHDIYRNSIYGQKGFGPVRWMKDNKGYSTLEANKEIGGRDIVKYDAKSGARSVLVSAAQLIPQDKKVPITISDYQWSLDNNKILLFTNTRKVWRYHTRGDYWVLDLKTNKLARLGRSLPSSTLMFAKFSPDASKVAYVSELNIYSENLEDHKIDQLTKDGGDNIVNGTFDWVYEEELNCRDGFRWSPDGKHIAYWQSDTKDVGTFYMINNVDSIYSKPIPMPYPKVGTELSTVKVGVVSLENGTSKWFKVPGDPKNNYLARMDFIPNSNEVMIQQLNRRQNTNKVYIGNIQTMDLVNILTEKDDAFLDIHDDVRWLENEKYFTWSSERDGWLHLYKVSRDGSVVQPITKGNFDVVEINCIDPKGGYVYYIASPDDYTQRYLYRSRIDGQGEAERITPSSNSGQSSYQISNDAKWGIQVFQNAVTPPKYSLISLPNHKQRRILEDNKELKAKYEALKLNPKEFVKVDIGDEVLDAWMIKPKDFDPTKKYPLLFYVYGEPAGATVQDNWGGGSLWDQYMAQQGYIVMSVDNRGTKTPRGNKWRKSIYGQIGILASEDQSKAAKKILETYNFLDPSRVGIWGWSGGGQMTLNCMFRYPEIYSSGLAVSFVSDQRLYDATYQERYMGLLEDNAKGYHDGSPINFAQHLEGNLMIIHGTADDNVHYQSFEMLVNKLIEHNKMFNMMSYPMRAHSIYERENTSYHLRQTMEGFWKKNLPAGGK</sequence>
<gene>
    <name evidence="4" type="ORF">SAMN03080602_01378</name>
</gene>
<feature type="domain" description="Dipeptidylpeptidase IV N-terminal" evidence="3">
    <location>
        <begin position="107"/>
        <end position="454"/>
    </location>
</feature>
<proteinExistence type="predicted"/>
<dbReference type="Pfam" id="PF00930">
    <property type="entry name" value="DPPIV_N"/>
    <property type="match status" value="1"/>
</dbReference>
<dbReference type="GO" id="GO:0008239">
    <property type="term" value="F:dipeptidyl-peptidase activity"/>
    <property type="evidence" value="ECO:0007669"/>
    <property type="project" value="TreeGrafter"/>
</dbReference>
<dbReference type="GO" id="GO:0008236">
    <property type="term" value="F:serine-type peptidase activity"/>
    <property type="evidence" value="ECO:0007669"/>
    <property type="project" value="InterPro"/>
</dbReference>
<evidence type="ECO:0000313" key="5">
    <source>
        <dbReference type="Proteomes" id="UP000193420"/>
    </source>
</evidence>
<accession>A0A1X7J105</accession>
<name>A0A1X7J105_9FLAO</name>
<dbReference type="InterPro" id="IPR001375">
    <property type="entry name" value="Peptidase_S9_cat"/>
</dbReference>
<dbReference type="RefSeq" id="WP_085497414.1">
    <property type="nucleotide sequence ID" value="NZ_FXAO01000002.1"/>
</dbReference>
<dbReference type="InterPro" id="IPR029058">
    <property type="entry name" value="AB_hydrolase_fold"/>
</dbReference>
<dbReference type="Pfam" id="PF00326">
    <property type="entry name" value="Peptidase_S9"/>
    <property type="match status" value="1"/>
</dbReference>
<dbReference type="InterPro" id="IPR002469">
    <property type="entry name" value="Peptidase_S9B_N"/>
</dbReference>
<dbReference type="Gene3D" id="3.40.50.1820">
    <property type="entry name" value="alpha/beta hydrolase"/>
    <property type="match status" value="1"/>
</dbReference>
<dbReference type="SUPFAM" id="SSF53474">
    <property type="entry name" value="alpha/beta-Hydrolases"/>
    <property type="match status" value="1"/>
</dbReference>
<dbReference type="PANTHER" id="PTHR11731:SF193">
    <property type="entry name" value="DIPEPTIDYL PEPTIDASE 9"/>
    <property type="match status" value="1"/>
</dbReference>
<feature type="domain" description="Peptidase S9 prolyl oligopeptidase catalytic" evidence="2">
    <location>
        <begin position="543"/>
        <end position="740"/>
    </location>
</feature>
<dbReference type="AlphaFoldDB" id="A0A1X7J105"/>
<organism evidence="4 5">
    <name type="scientific">Arenibacter troitsensis</name>
    <dbReference type="NCBI Taxonomy" id="188872"/>
    <lineage>
        <taxon>Bacteria</taxon>
        <taxon>Pseudomonadati</taxon>
        <taxon>Bacteroidota</taxon>
        <taxon>Flavobacteriia</taxon>
        <taxon>Flavobacteriales</taxon>
        <taxon>Flavobacteriaceae</taxon>
        <taxon>Arenibacter</taxon>
    </lineage>
</organism>
<dbReference type="Gene3D" id="2.140.10.30">
    <property type="entry name" value="Dipeptidylpeptidase IV, N-terminal domain"/>
    <property type="match status" value="1"/>
</dbReference>
<feature type="signal peptide" evidence="1">
    <location>
        <begin position="1"/>
        <end position="21"/>
    </location>
</feature>